<dbReference type="EMBL" id="DVIT01000002">
    <property type="protein sequence ID" value="HIS45958.1"/>
    <property type="molecule type" value="Genomic_DNA"/>
</dbReference>
<dbReference type="Gene3D" id="3.30.450.20">
    <property type="entry name" value="PAS domain"/>
    <property type="match status" value="1"/>
</dbReference>
<organism evidence="1 2">
    <name type="scientific">Candidatus Scybalocola faecigallinarum</name>
    <dbReference type="NCBI Taxonomy" id="2840941"/>
    <lineage>
        <taxon>Bacteria</taxon>
        <taxon>Bacillati</taxon>
        <taxon>Bacillota</taxon>
        <taxon>Clostridia</taxon>
        <taxon>Lachnospirales</taxon>
        <taxon>Lachnospiraceae</taxon>
        <taxon>Lachnospiraceae incertae sedis</taxon>
        <taxon>Candidatus Scybalocola (ex Gilroy et al. 2021)</taxon>
    </lineage>
</organism>
<dbReference type="SUPFAM" id="SSF55785">
    <property type="entry name" value="PYP-like sensor domain (PAS domain)"/>
    <property type="match status" value="1"/>
</dbReference>
<reference evidence="1" key="1">
    <citation type="submission" date="2020-10" db="EMBL/GenBank/DDBJ databases">
        <authorList>
            <person name="Gilroy R."/>
        </authorList>
    </citation>
    <scope>NUCLEOTIDE SEQUENCE</scope>
    <source>
        <strain evidence="1">CHK178-757</strain>
    </source>
</reference>
<evidence type="ECO:0000313" key="1">
    <source>
        <dbReference type="EMBL" id="HIS45958.1"/>
    </source>
</evidence>
<sequence>MNREEMMAYILDSIPYRIVFVDTDHIIRYMNREAKYHYYTVRGYDDLIGQSIFKCHSEKSKEMLIAAVEKLKNHGNEIYLGVSVYNERKYINPVRDENGQLIGYFERFERNLQK</sequence>
<gene>
    <name evidence="1" type="ORF">IAB46_00065</name>
</gene>
<reference evidence="1" key="2">
    <citation type="journal article" date="2021" name="PeerJ">
        <title>Extensive microbial diversity within the chicken gut microbiome revealed by metagenomics and culture.</title>
        <authorList>
            <person name="Gilroy R."/>
            <person name="Ravi A."/>
            <person name="Getino M."/>
            <person name="Pursley I."/>
            <person name="Horton D.L."/>
            <person name="Alikhan N.F."/>
            <person name="Baker D."/>
            <person name="Gharbi K."/>
            <person name="Hall N."/>
            <person name="Watson M."/>
            <person name="Adriaenssens E.M."/>
            <person name="Foster-Nyarko E."/>
            <person name="Jarju S."/>
            <person name="Secka A."/>
            <person name="Antonio M."/>
            <person name="Oren A."/>
            <person name="Chaudhuri R.R."/>
            <person name="La Ragione R."/>
            <person name="Hildebrand F."/>
            <person name="Pallen M.J."/>
        </authorList>
    </citation>
    <scope>NUCLEOTIDE SEQUENCE</scope>
    <source>
        <strain evidence="1">CHK178-757</strain>
    </source>
</reference>
<accession>A0A9D1JPC5</accession>
<dbReference type="Proteomes" id="UP000823927">
    <property type="component" value="Unassembled WGS sequence"/>
</dbReference>
<dbReference type="Pfam" id="PF13596">
    <property type="entry name" value="PAS_10"/>
    <property type="match status" value="1"/>
</dbReference>
<dbReference type="InterPro" id="IPR035965">
    <property type="entry name" value="PAS-like_dom_sf"/>
</dbReference>
<protein>
    <submittedName>
        <fullName evidence="1">PAS domain-containing protein</fullName>
    </submittedName>
</protein>
<proteinExistence type="predicted"/>
<name>A0A9D1JPC5_9FIRM</name>
<dbReference type="AlphaFoldDB" id="A0A9D1JPC5"/>
<comment type="caution">
    <text evidence="1">The sequence shown here is derived from an EMBL/GenBank/DDBJ whole genome shotgun (WGS) entry which is preliminary data.</text>
</comment>
<evidence type="ECO:0000313" key="2">
    <source>
        <dbReference type="Proteomes" id="UP000823927"/>
    </source>
</evidence>